<dbReference type="PANTHER" id="PTHR23309">
    <property type="entry name" value="3-HYDROXYACYL-COA DEHYROGENASE"/>
    <property type="match status" value="1"/>
</dbReference>
<keyword evidence="8" id="KW-0443">Lipid metabolism</keyword>
<organism evidence="16 17">
    <name type="scientific">Novosphingobium colocasiae</name>
    <dbReference type="NCBI Taxonomy" id="1256513"/>
    <lineage>
        <taxon>Bacteria</taxon>
        <taxon>Pseudomonadati</taxon>
        <taxon>Pseudomonadota</taxon>
        <taxon>Alphaproteobacteria</taxon>
        <taxon>Sphingomonadales</taxon>
        <taxon>Sphingomonadaceae</taxon>
        <taxon>Novosphingobium</taxon>
    </lineage>
</organism>
<evidence type="ECO:0000256" key="12">
    <source>
        <dbReference type="ARBA" id="ARBA00023268"/>
    </source>
</evidence>
<evidence type="ECO:0000256" key="6">
    <source>
        <dbReference type="ARBA" id="ARBA00023002"/>
    </source>
</evidence>
<evidence type="ECO:0000259" key="14">
    <source>
        <dbReference type="Pfam" id="PF00725"/>
    </source>
</evidence>
<dbReference type="InterPro" id="IPR006176">
    <property type="entry name" value="3-OHacyl-CoA_DH_NAD-bd"/>
</dbReference>
<comment type="caution">
    <text evidence="16">The sequence shown here is derived from an EMBL/GenBank/DDBJ whole genome shotgun (WGS) entry which is preliminary data.</text>
</comment>
<dbReference type="InterPro" id="IPR036291">
    <property type="entry name" value="NAD(P)-bd_dom_sf"/>
</dbReference>
<dbReference type="InterPro" id="IPR006108">
    <property type="entry name" value="3HC_DH_C"/>
</dbReference>
<dbReference type="SUPFAM" id="SSF52096">
    <property type="entry name" value="ClpP/crotonase"/>
    <property type="match status" value="1"/>
</dbReference>
<dbReference type="SUPFAM" id="SSF48179">
    <property type="entry name" value="6-phosphogluconate dehydrogenase C-terminal domain-like"/>
    <property type="match status" value="2"/>
</dbReference>
<evidence type="ECO:0000256" key="13">
    <source>
        <dbReference type="ARBA" id="ARBA00049556"/>
    </source>
</evidence>
<dbReference type="EMBL" id="BMZA01000037">
    <property type="protein sequence ID" value="GGZ17516.1"/>
    <property type="molecule type" value="Genomic_DNA"/>
</dbReference>
<dbReference type="FunFam" id="3.40.50.720:FF:000009">
    <property type="entry name" value="Fatty oxidation complex, alpha subunit"/>
    <property type="match status" value="1"/>
</dbReference>
<dbReference type="PANTHER" id="PTHR23309:SF49">
    <property type="entry name" value="PEROXISOMAL BIFUNCTIONAL ENZYME"/>
    <property type="match status" value="1"/>
</dbReference>
<evidence type="ECO:0000256" key="11">
    <source>
        <dbReference type="ARBA" id="ARBA00023239"/>
    </source>
</evidence>
<evidence type="ECO:0000259" key="15">
    <source>
        <dbReference type="Pfam" id="PF02737"/>
    </source>
</evidence>
<dbReference type="Gene3D" id="1.10.1040.50">
    <property type="match status" value="1"/>
</dbReference>
<dbReference type="Pfam" id="PF00725">
    <property type="entry name" value="3HCDH"/>
    <property type="match status" value="2"/>
</dbReference>
<comment type="subunit">
    <text evidence="3">Monomer.</text>
</comment>
<gene>
    <name evidence="16" type="ORF">GCM10011614_35040</name>
</gene>
<dbReference type="GO" id="GO:0070403">
    <property type="term" value="F:NAD+ binding"/>
    <property type="evidence" value="ECO:0007669"/>
    <property type="project" value="InterPro"/>
</dbReference>
<dbReference type="InterPro" id="IPR001753">
    <property type="entry name" value="Enoyl-CoA_hydra/iso"/>
</dbReference>
<keyword evidence="6" id="KW-0560">Oxidoreductase</keyword>
<dbReference type="GO" id="GO:0004300">
    <property type="term" value="F:enoyl-CoA hydratase activity"/>
    <property type="evidence" value="ECO:0007669"/>
    <property type="project" value="UniProtKB-ARBA"/>
</dbReference>
<evidence type="ECO:0000256" key="9">
    <source>
        <dbReference type="ARBA" id="ARBA00023140"/>
    </source>
</evidence>
<keyword evidence="9" id="KW-0576">Peroxisome</keyword>
<dbReference type="InterPro" id="IPR008927">
    <property type="entry name" value="6-PGluconate_DH-like_C_sf"/>
</dbReference>
<sequence>MNAVATSEKQGEVGIITIDSPPVNAFGIAVREGLHGAINAFKADDTVKAIVVICAGRTFFAGADISEFGKPPQEPLLGTVFAGIEDAGKPVIAAIHGTALGGGCEFALVCNFRVSVPSAKLGLPEVKLGLLPGAGGTQRLPRIVGPELALDLMLSGRQVGANEALKLGLVDELVPEGALLEGAVAFANRVIAEGRPVTKVRDRRDQLDAVADKAPIFAAARAKAAKASRGYMAPENIIKAVEAAVTLPFDEGMVRERELFVELRDSTQSAAQRYYFFAERQGGKVPGLPADIALRNIAKVGVIGAGTMGGGITMNFLSAGIPVTLMEMTQEALDRGIGTIRRNYENSAKRGRITTDEVERCMALITPSLDMADLSDVDLVIEAVFERMDVKKDIFSRLDAVAKPGAILASNTSFLDLNEIAGATARPESVIGLHFFSPANVMRLLEIVRGEKTADDVLATSLKLAGKIGKVPVVSGVCDGFIANRIMTPRREQCEAVILEGTPPELVDKAIYGFGFGMGPFATMDLVGLDVINRSEPYRTVKQDLLDAGRRGQKSGAGYYDYDENRKATPSPLVANIIADVAAERGIPQSPPLSQDDLIARTLYPVVNEGARILEEGIAIRASDIDVACILGYNWPLYTGGPMFWADSVGLPKIVAELRRLASIHGPQFEPAPLLVKLAESGGSFTG</sequence>
<keyword evidence="7" id="KW-0520">NAD</keyword>
<keyword evidence="17" id="KW-1185">Reference proteome</keyword>
<dbReference type="GO" id="GO:0016853">
    <property type="term" value="F:isomerase activity"/>
    <property type="evidence" value="ECO:0007669"/>
    <property type="project" value="UniProtKB-KW"/>
</dbReference>
<protein>
    <submittedName>
        <fullName evidence="16">3-hydroxyacyl-CoA dehydrogenase</fullName>
    </submittedName>
</protein>
<evidence type="ECO:0000256" key="8">
    <source>
        <dbReference type="ARBA" id="ARBA00023098"/>
    </source>
</evidence>
<reference evidence="16" key="1">
    <citation type="journal article" date="2014" name="Int. J. Syst. Evol. Microbiol.">
        <title>Complete genome sequence of Corynebacterium casei LMG S-19264T (=DSM 44701T), isolated from a smear-ripened cheese.</title>
        <authorList>
            <consortium name="US DOE Joint Genome Institute (JGI-PGF)"/>
            <person name="Walter F."/>
            <person name="Albersmeier A."/>
            <person name="Kalinowski J."/>
            <person name="Ruckert C."/>
        </authorList>
    </citation>
    <scope>NUCLEOTIDE SEQUENCE</scope>
    <source>
        <strain evidence="16">KCTC 32255</strain>
    </source>
</reference>
<evidence type="ECO:0000256" key="2">
    <source>
        <dbReference type="ARBA" id="ARBA00005005"/>
    </source>
</evidence>
<dbReference type="SUPFAM" id="SSF51735">
    <property type="entry name" value="NAD(P)-binding Rossmann-fold domains"/>
    <property type="match status" value="1"/>
</dbReference>
<feature type="domain" description="3-hydroxyacyl-CoA dehydrogenase C-terminal" evidence="14">
    <location>
        <begin position="600"/>
        <end position="682"/>
    </location>
</feature>
<feature type="domain" description="3-hydroxyacyl-CoA dehydrogenase NAD binding" evidence="15">
    <location>
        <begin position="299"/>
        <end position="475"/>
    </location>
</feature>
<evidence type="ECO:0000256" key="4">
    <source>
        <dbReference type="ARBA" id="ARBA00022832"/>
    </source>
</evidence>
<dbReference type="RefSeq" id="WP_189622577.1">
    <property type="nucleotide sequence ID" value="NZ_BMZA01000037.1"/>
</dbReference>
<name>A0A918PPR7_9SPHN</name>
<dbReference type="Pfam" id="PF02737">
    <property type="entry name" value="3HCDH_N"/>
    <property type="match status" value="1"/>
</dbReference>
<dbReference type="Proteomes" id="UP000648075">
    <property type="component" value="Unassembled WGS sequence"/>
</dbReference>
<evidence type="ECO:0000313" key="17">
    <source>
        <dbReference type="Proteomes" id="UP000648075"/>
    </source>
</evidence>
<comment type="catalytic activity">
    <reaction evidence="13">
        <text>a (3S)-3-hydroxyacyl-CoA + NAD(+) = a 3-oxoacyl-CoA + NADH + H(+)</text>
        <dbReference type="Rhea" id="RHEA:22432"/>
        <dbReference type="ChEBI" id="CHEBI:15378"/>
        <dbReference type="ChEBI" id="CHEBI:57318"/>
        <dbReference type="ChEBI" id="CHEBI:57540"/>
        <dbReference type="ChEBI" id="CHEBI:57945"/>
        <dbReference type="ChEBI" id="CHEBI:90726"/>
        <dbReference type="EC" id="1.1.1.35"/>
    </reaction>
</comment>
<dbReference type="Gene3D" id="3.90.226.10">
    <property type="entry name" value="2-enoyl-CoA Hydratase, Chain A, domain 1"/>
    <property type="match status" value="1"/>
</dbReference>
<dbReference type="AlphaFoldDB" id="A0A918PPR7"/>
<dbReference type="CDD" id="cd06558">
    <property type="entry name" value="crotonase-like"/>
    <property type="match status" value="1"/>
</dbReference>
<evidence type="ECO:0000256" key="10">
    <source>
        <dbReference type="ARBA" id="ARBA00023235"/>
    </source>
</evidence>
<dbReference type="InterPro" id="IPR029045">
    <property type="entry name" value="ClpP/crotonase-like_dom_sf"/>
</dbReference>
<dbReference type="Gene3D" id="3.40.50.720">
    <property type="entry name" value="NAD(P)-binding Rossmann-like Domain"/>
    <property type="match status" value="1"/>
</dbReference>
<evidence type="ECO:0000256" key="1">
    <source>
        <dbReference type="ARBA" id="ARBA00004275"/>
    </source>
</evidence>
<feature type="domain" description="3-hydroxyacyl-CoA dehydrogenase C-terminal" evidence="14">
    <location>
        <begin position="480"/>
        <end position="562"/>
    </location>
</feature>
<dbReference type="Pfam" id="PF00378">
    <property type="entry name" value="ECH_1"/>
    <property type="match status" value="1"/>
</dbReference>
<keyword evidence="12" id="KW-0511">Multifunctional enzyme</keyword>
<keyword evidence="5" id="KW-0442">Lipid degradation</keyword>
<dbReference type="GO" id="GO:0003857">
    <property type="term" value="F:(3S)-3-hydroxyacyl-CoA dehydrogenase (NAD+) activity"/>
    <property type="evidence" value="ECO:0007669"/>
    <property type="project" value="UniProtKB-EC"/>
</dbReference>
<comment type="subcellular location">
    <subcellularLocation>
        <location evidence="1">Peroxisome</location>
    </subcellularLocation>
</comment>
<comment type="pathway">
    <text evidence="2">Lipid metabolism; fatty acid beta-oxidation.</text>
</comment>
<evidence type="ECO:0000313" key="16">
    <source>
        <dbReference type="EMBL" id="GGZ17516.1"/>
    </source>
</evidence>
<keyword evidence="4" id="KW-0276">Fatty acid metabolism</keyword>
<evidence type="ECO:0000256" key="5">
    <source>
        <dbReference type="ARBA" id="ARBA00022963"/>
    </source>
</evidence>
<keyword evidence="10" id="KW-0413">Isomerase</keyword>
<dbReference type="GO" id="GO:0006635">
    <property type="term" value="P:fatty acid beta-oxidation"/>
    <property type="evidence" value="ECO:0007669"/>
    <property type="project" value="TreeGrafter"/>
</dbReference>
<proteinExistence type="predicted"/>
<evidence type="ECO:0000256" key="3">
    <source>
        <dbReference type="ARBA" id="ARBA00011245"/>
    </source>
</evidence>
<reference evidence="16" key="2">
    <citation type="submission" date="2020-09" db="EMBL/GenBank/DDBJ databases">
        <authorList>
            <person name="Sun Q."/>
            <person name="Kim S."/>
        </authorList>
    </citation>
    <scope>NUCLEOTIDE SEQUENCE</scope>
    <source>
        <strain evidence="16">KCTC 32255</strain>
    </source>
</reference>
<accession>A0A918PPR7</accession>
<evidence type="ECO:0000256" key="7">
    <source>
        <dbReference type="ARBA" id="ARBA00023027"/>
    </source>
</evidence>
<keyword evidence="11" id="KW-0456">Lyase</keyword>